<dbReference type="InterPro" id="IPR043166">
    <property type="entry name" value="LarA-like_C"/>
</dbReference>
<evidence type="ECO:0000313" key="3">
    <source>
        <dbReference type="EMBL" id="NDO71187.1"/>
    </source>
</evidence>
<comment type="caution">
    <text evidence="3">The sequence shown here is derived from an EMBL/GenBank/DDBJ whole genome shotgun (WGS) entry which is preliminary data.</text>
</comment>
<protein>
    <submittedName>
        <fullName evidence="3">Nickel-dependent lactate racemase</fullName>
    </submittedName>
</protein>
<feature type="domain" description="LarA-like N-terminal" evidence="1">
    <location>
        <begin position="21"/>
        <end position="218"/>
    </location>
</feature>
<dbReference type="Proteomes" id="UP000474104">
    <property type="component" value="Unassembled WGS sequence"/>
</dbReference>
<evidence type="ECO:0000313" key="4">
    <source>
        <dbReference type="Proteomes" id="UP000474104"/>
    </source>
</evidence>
<evidence type="ECO:0000259" key="1">
    <source>
        <dbReference type="Pfam" id="PF09861"/>
    </source>
</evidence>
<dbReference type="InterPro" id="IPR048068">
    <property type="entry name" value="LarA-like"/>
</dbReference>
<reference evidence="3 4" key="1">
    <citation type="submission" date="2019-07" db="EMBL/GenBank/DDBJ databases">
        <title>Draft genome sequences of 15 bacterial species constituting the stable defined intestinal microbiota of the GM15 gnotobiotic mouse model.</title>
        <authorList>
            <person name="Elie C."/>
            <person name="Mathieu A."/>
            <person name="Saliou A."/>
            <person name="Darnaud M."/>
            <person name="Leulier F."/>
            <person name="Tamellini A."/>
        </authorList>
    </citation>
    <scope>NUCLEOTIDE SEQUENCE [LARGE SCALE GENOMIC DNA]</scope>
    <source>
        <strain evidence="4">ASF 502</strain>
    </source>
</reference>
<proteinExistence type="predicted"/>
<evidence type="ECO:0000259" key="2">
    <source>
        <dbReference type="Pfam" id="PF21113"/>
    </source>
</evidence>
<name>A0A9X5CE45_9FIRM</name>
<dbReference type="Gene3D" id="3.90.226.30">
    <property type="match status" value="1"/>
</dbReference>
<organism evidence="3 4">
    <name type="scientific">Schaedlerella arabinosiphila</name>
    <dbReference type="NCBI Taxonomy" id="2044587"/>
    <lineage>
        <taxon>Bacteria</taxon>
        <taxon>Bacillati</taxon>
        <taxon>Bacillota</taxon>
        <taxon>Clostridia</taxon>
        <taxon>Lachnospirales</taxon>
        <taxon>Lachnospiraceae</taxon>
        <taxon>Schaedlerella</taxon>
    </lineage>
</organism>
<dbReference type="InterPro" id="IPR047926">
    <property type="entry name" value="Ni_dep_LarA"/>
</dbReference>
<dbReference type="EMBL" id="VIRB01000133">
    <property type="protein sequence ID" value="NDO71187.1"/>
    <property type="molecule type" value="Genomic_DNA"/>
</dbReference>
<dbReference type="PANTHER" id="PTHR33171">
    <property type="entry name" value="LAR_N DOMAIN-CONTAINING PROTEIN"/>
    <property type="match status" value="1"/>
</dbReference>
<sequence>MYQLKRNELEWEYIDKNLGIRFTVPGECTAKLLRTPDAEAIQSEADVEEAVKNPRYGQSLRKIAEEKHARSACILVSDATRAVPTARIIRYVVRELTEAQIPYEQICAFVAIGVHRDASEEEMKTFLGELYGKIRIENHTPFDKENLICLGETSGHTPVWVNKRAYACDLHIQIGKVEPHEFAGFSGGRKSVLPGISGEETIRINHRPEMILQQKAAIGVLEGNPVHEDMEEAAEKFGIDFGVNLILNQQLELSAVFAGEMKKSHQAAVEQVRARLGVSVKRPDILVTTAGNPLDIDFYQTVKALIALTEILDENTTVILYCGCPEGVNSPDMLRAFRSSRDLEQAVAYTVGSYRIQMDHVLLLSKILRKHVRIIVCCPNIRDEEIRDMFMIPCSTPRAAMAAALEMCGKKEAEVLFYPRPQTGLPIGEQAGL</sequence>
<gene>
    <name evidence="3" type="primary">larA</name>
    <name evidence="3" type="ORF">FMM80_22060</name>
</gene>
<dbReference type="NCBIfam" id="NF033504">
    <property type="entry name" value="Ni_dep_LarA"/>
    <property type="match status" value="1"/>
</dbReference>
<dbReference type="GO" id="GO:0050043">
    <property type="term" value="F:lactate racemase activity"/>
    <property type="evidence" value="ECO:0007669"/>
    <property type="project" value="InterPro"/>
</dbReference>
<dbReference type="AlphaFoldDB" id="A0A9X5CE45"/>
<dbReference type="OrthoDB" id="9770545at2"/>
<feature type="domain" description="Lactate racemase C-terminal" evidence="2">
    <location>
        <begin position="281"/>
        <end position="416"/>
    </location>
</feature>
<dbReference type="Gene3D" id="3.40.50.11440">
    <property type="match status" value="1"/>
</dbReference>
<accession>A0A9X5CE45</accession>
<dbReference type="PANTHER" id="PTHR33171:SF17">
    <property type="entry name" value="LARA-LIKE N-TERMINAL DOMAIN-CONTAINING PROTEIN"/>
    <property type="match status" value="1"/>
</dbReference>
<dbReference type="InterPro" id="IPR048520">
    <property type="entry name" value="LarA_C"/>
</dbReference>
<dbReference type="InterPro" id="IPR018657">
    <property type="entry name" value="LarA-like_N"/>
</dbReference>
<dbReference type="Pfam" id="PF09861">
    <property type="entry name" value="Lar_N"/>
    <property type="match status" value="1"/>
</dbReference>
<dbReference type="Pfam" id="PF21113">
    <property type="entry name" value="LarA_C"/>
    <property type="match status" value="1"/>
</dbReference>